<evidence type="ECO:0000256" key="1">
    <source>
        <dbReference type="ARBA" id="ARBA00004651"/>
    </source>
</evidence>
<evidence type="ECO:0000256" key="2">
    <source>
        <dbReference type="ARBA" id="ARBA00022475"/>
    </source>
</evidence>
<dbReference type="PANTHER" id="PTHR30572">
    <property type="entry name" value="MEMBRANE COMPONENT OF TRANSPORTER-RELATED"/>
    <property type="match status" value="1"/>
</dbReference>
<dbReference type="Pfam" id="PF02687">
    <property type="entry name" value="FtsX"/>
    <property type="match status" value="2"/>
</dbReference>
<feature type="transmembrane region" description="Helical" evidence="6">
    <location>
        <begin position="296"/>
        <end position="316"/>
    </location>
</feature>
<keyword evidence="2" id="KW-1003">Cell membrane</keyword>
<feature type="transmembrane region" description="Helical" evidence="6">
    <location>
        <begin position="390"/>
        <end position="415"/>
    </location>
</feature>
<gene>
    <name evidence="9" type="ORF">KK062_10180</name>
</gene>
<evidence type="ECO:0000259" key="8">
    <source>
        <dbReference type="Pfam" id="PF12704"/>
    </source>
</evidence>
<protein>
    <submittedName>
        <fullName evidence="9">ABC transporter permease</fullName>
    </submittedName>
</protein>
<dbReference type="GO" id="GO:0005886">
    <property type="term" value="C:plasma membrane"/>
    <property type="evidence" value="ECO:0007669"/>
    <property type="project" value="UniProtKB-SubCell"/>
</dbReference>
<evidence type="ECO:0000313" key="9">
    <source>
        <dbReference type="EMBL" id="MBT1708595.1"/>
    </source>
</evidence>
<dbReference type="EMBL" id="JAHESE010000007">
    <property type="protein sequence ID" value="MBT1708595.1"/>
    <property type="molecule type" value="Genomic_DNA"/>
</dbReference>
<accession>A0AAP2DWF0</accession>
<feature type="transmembrane region" description="Helical" evidence="6">
    <location>
        <begin position="753"/>
        <end position="777"/>
    </location>
</feature>
<evidence type="ECO:0000256" key="4">
    <source>
        <dbReference type="ARBA" id="ARBA00022989"/>
    </source>
</evidence>
<reference evidence="9 10" key="1">
    <citation type="submission" date="2021-05" db="EMBL/GenBank/DDBJ databases">
        <title>A Polyphasic approach of four new species of the genus Ohtaekwangia: Ohtaekwangia histidinii sp. nov., Ohtaekwangia cretensis sp. nov., Ohtaekwangia indiensis sp. nov., Ohtaekwangia reichenbachii sp. nov. from diverse environment.</title>
        <authorList>
            <person name="Octaviana S."/>
        </authorList>
    </citation>
    <scope>NUCLEOTIDE SEQUENCE [LARGE SCALE GENOMIC DNA]</scope>
    <source>
        <strain evidence="9 10">PWU5</strain>
    </source>
</reference>
<organism evidence="9 10">
    <name type="scientific">Dawidia cretensis</name>
    <dbReference type="NCBI Taxonomy" id="2782350"/>
    <lineage>
        <taxon>Bacteria</taxon>
        <taxon>Pseudomonadati</taxon>
        <taxon>Bacteroidota</taxon>
        <taxon>Cytophagia</taxon>
        <taxon>Cytophagales</taxon>
        <taxon>Chryseotaleaceae</taxon>
        <taxon>Dawidia</taxon>
    </lineage>
</organism>
<feature type="domain" description="ABC3 transporter permease C-terminal" evidence="7">
    <location>
        <begin position="302"/>
        <end position="418"/>
    </location>
</feature>
<evidence type="ECO:0000259" key="7">
    <source>
        <dbReference type="Pfam" id="PF02687"/>
    </source>
</evidence>
<feature type="transmembrane region" description="Helical" evidence="6">
    <location>
        <begin position="435"/>
        <end position="458"/>
    </location>
</feature>
<dbReference type="InterPro" id="IPR025857">
    <property type="entry name" value="MacB_PCD"/>
</dbReference>
<keyword evidence="4 6" id="KW-1133">Transmembrane helix</keyword>
<dbReference type="AlphaFoldDB" id="A0AAP2DWF0"/>
<sequence>MAKDFRTAGLLQNHFRLAVRHLMKSKGFSLINILGLAVAITSFFFMMVYTSFEMSYDDLHANKDRIYRIALNGHEVGSNANSAAKSYPGIYNFLHELSDVETATRFMKIPANTGFLFGHDNKMFNESGGHINADSNFFKVFPSLLIKGNAATVLKNPNSIVISESVARKVFGNTDVLGQRLDRVEENGEAPLIVTGVMIDIPKNAHFHARFVSKLEDVWPEVLEDNWLPSLIFNYAMLKEHTDPSAVKSRLNQMLAQTSKETPKIKGTSVFLQPLKDIHLQSDIKDEYEANGSATLVYLLLAIGVVIIIMGWINYINVETARFLRRAKEVGVRRIIGSSKIDLGLQFLVEFVCINLLALAIAGMLVFTFTPYFENVSGIPVQQAYRNTPGLWLMALLFFAGGSITTGIYPGLYLIKLNAAHALKGKFSPQKSRGFLRKPLLVVQFSVSIMLIAFLLVINGQLGYMQRTNKGIEVESAVAVRNPVAYANQEVFEKYNNYKRLRDKLLQRASVDMISTSSAIPGTEIGFTYVDLIKRSLNDSYDPTRYKTMFVGENFIPLYKIKILAGRNFEAEEVNVWKEPWERKDWLKIILNESAMNALGFKSPEDAMNKTVKFQVFDDFEDHEIIGVMEDYHHEAVKNEIYPMILKLNYNSYQQVYYSIRLNSGSKPQQVLGEIEQTWKEAFPGQPFEYFFMDEYYDQQFKSERQFSQVFSAFSGIAVFIACLGILGMALFETTARLKEISIRKVLGASVSHLLALLLSDQARCIIISCLVAIPVVWYGADRWLSSYPAHTPLSPWIFAIPLLTVVSAVAVLSGMQMVKVVTRNPVDHLKSE</sequence>
<dbReference type="RefSeq" id="WP_254084186.1">
    <property type="nucleotide sequence ID" value="NZ_JAHESE010000007.1"/>
</dbReference>
<feature type="domain" description="ABC3 transporter permease C-terminal" evidence="7">
    <location>
        <begin position="713"/>
        <end position="823"/>
    </location>
</feature>
<dbReference type="PANTHER" id="PTHR30572:SF18">
    <property type="entry name" value="ABC-TYPE MACROLIDE FAMILY EXPORT SYSTEM PERMEASE COMPONENT 2"/>
    <property type="match status" value="1"/>
</dbReference>
<proteinExistence type="predicted"/>
<name>A0AAP2DWF0_9BACT</name>
<feature type="transmembrane region" description="Helical" evidence="6">
    <location>
        <begin position="343"/>
        <end position="370"/>
    </location>
</feature>
<dbReference type="Pfam" id="PF12704">
    <property type="entry name" value="MacB_PCD"/>
    <property type="match status" value="1"/>
</dbReference>
<feature type="transmembrane region" description="Helical" evidence="6">
    <location>
        <begin position="30"/>
        <end position="52"/>
    </location>
</feature>
<evidence type="ECO:0000256" key="6">
    <source>
        <dbReference type="SAM" id="Phobius"/>
    </source>
</evidence>
<evidence type="ECO:0000313" key="10">
    <source>
        <dbReference type="Proteomes" id="UP001319080"/>
    </source>
</evidence>
<keyword evidence="10" id="KW-1185">Reference proteome</keyword>
<evidence type="ECO:0000256" key="3">
    <source>
        <dbReference type="ARBA" id="ARBA00022692"/>
    </source>
</evidence>
<keyword evidence="5 6" id="KW-0472">Membrane</keyword>
<dbReference type="GO" id="GO:0022857">
    <property type="term" value="F:transmembrane transporter activity"/>
    <property type="evidence" value="ECO:0007669"/>
    <property type="project" value="TreeGrafter"/>
</dbReference>
<feature type="transmembrane region" description="Helical" evidence="6">
    <location>
        <begin position="797"/>
        <end position="816"/>
    </location>
</feature>
<comment type="subcellular location">
    <subcellularLocation>
        <location evidence="1">Cell membrane</location>
        <topology evidence="1">Multi-pass membrane protein</topology>
    </subcellularLocation>
</comment>
<evidence type="ECO:0000256" key="5">
    <source>
        <dbReference type="ARBA" id="ARBA00023136"/>
    </source>
</evidence>
<feature type="domain" description="MacB-like periplasmic core" evidence="8">
    <location>
        <begin position="29"/>
        <end position="253"/>
    </location>
</feature>
<keyword evidence="3 6" id="KW-0812">Transmembrane</keyword>
<feature type="transmembrane region" description="Helical" evidence="6">
    <location>
        <begin position="710"/>
        <end position="732"/>
    </location>
</feature>
<dbReference type="Proteomes" id="UP001319080">
    <property type="component" value="Unassembled WGS sequence"/>
</dbReference>
<dbReference type="InterPro" id="IPR050250">
    <property type="entry name" value="Macrolide_Exporter_MacB"/>
</dbReference>
<comment type="caution">
    <text evidence="9">The sequence shown here is derived from an EMBL/GenBank/DDBJ whole genome shotgun (WGS) entry which is preliminary data.</text>
</comment>
<dbReference type="InterPro" id="IPR003838">
    <property type="entry name" value="ABC3_permease_C"/>
</dbReference>